<evidence type="ECO:0008006" key="4">
    <source>
        <dbReference type="Google" id="ProtNLM"/>
    </source>
</evidence>
<gene>
    <name evidence="2" type="ORF">ROZALSC1DRAFT_22149</name>
</gene>
<feature type="chain" id="PRO_5020821387" description="C-type lectin domain-containing protein" evidence="1">
    <location>
        <begin position="23"/>
        <end position="299"/>
    </location>
</feature>
<evidence type="ECO:0000313" key="2">
    <source>
        <dbReference type="EMBL" id="RKP19606.1"/>
    </source>
</evidence>
<evidence type="ECO:0000313" key="3">
    <source>
        <dbReference type="Proteomes" id="UP000281549"/>
    </source>
</evidence>
<dbReference type="EMBL" id="ML005195">
    <property type="protein sequence ID" value="RKP19606.1"/>
    <property type="molecule type" value="Genomic_DNA"/>
</dbReference>
<evidence type="ECO:0000256" key="1">
    <source>
        <dbReference type="SAM" id="SignalP"/>
    </source>
</evidence>
<reference evidence="3" key="1">
    <citation type="journal article" date="2018" name="Nat. Microbiol.">
        <title>Leveraging single-cell genomics to expand the fungal tree of life.</title>
        <authorList>
            <person name="Ahrendt S.R."/>
            <person name="Quandt C.A."/>
            <person name="Ciobanu D."/>
            <person name="Clum A."/>
            <person name="Salamov A."/>
            <person name="Andreopoulos B."/>
            <person name="Cheng J.F."/>
            <person name="Woyke T."/>
            <person name="Pelin A."/>
            <person name="Henrissat B."/>
            <person name="Reynolds N.K."/>
            <person name="Benny G.L."/>
            <person name="Smith M.E."/>
            <person name="James T.Y."/>
            <person name="Grigoriev I.V."/>
        </authorList>
    </citation>
    <scope>NUCLEOTIDE SEQUENCE [LARGE SCALE GENOMIC DNA]</scope>
    <source>
        <strain evidence="3">CSF55</strain>
    </source>
</reference>
<dbReference type="InterPro" id="IPR016187">
    <property type="entry name" value="CTDL_fold"/>
</dbReference>
<keyword evidence="1" id="KW-0732">Signal</keyword>
<dbReference type="AlphaFoldDB" id="A0A4P9YJ67"/>
<proteinExistence type="predicted"/>
<protein>
    <recommendedName>
        <fullName evidence="4">C-type lectin domain-containing protein</fullName>
    </recommendedName>
</protein>
<sequence>MKLSIFLAQTLATLIASKTVLTVTDDAKPTLPKADVVVALSSFNSFQVTIGGEQVKGGPTGDKLALIAHNNPDSLDEPFVVSLGAQEAADRQGVAYAVFLKGKLISVSGDGLWISDSSLGADVGNWTTDIDVFLPASWNLAETCDAVSQSVDALSKLRRLANSDVLSYVYPKGCSSASDAAFRFIVDPKLFIDGVSKIKRCSPSRNQVISYFVLPGVQEATARTLCKYYGADLAALWGTTEFDFVNDNQCLTAKTYISSWNGNDYGDECVVLNPGKIGALTKVDCRSKYRALCKKILVE</sequence>
<accession>A0A4P9YJ67</accession>
<name>A0A4P9YJ67_ROZAC</name>
<feature type="signal peptide" evidence="1">
    <location>
        <begin position="1"/>
        <end position="22"/>
    </location>
</feature>
<dbReference type="Proteomes" id="UP000281549">
    <property type="component" value="Unassembled WGS sequence"/>
</dbReference>
<organism evidence="2 3">
    <name type="scientific">Rozella allomycis (strain CSF55)</name>
    <dbReference type="NCBI Taxonomy" id="988480"/>
    <lineage>
        <taxon>Eukaryota</taxon>
        <taxon>Fungi</taxon>
        <taxon>Fungi incertae sedis</taxon>
        <taxon>Cryptomycota</taxon>
        <taxon>Cryptomycota incertae sedis</taxon>
        <taxon>Rozella</taxon>
    </lineage>
</organism>
<dbReference type="SUPFAM" id="SSF56436">
    <property type="entry name" value="C-type lectin-like"/>
    <property type="match status" value="1"/>
</dbReference>